<evidence type="ECO:0000313" key="4">
    <source>
        <dbReference type="Proteomes" id="UP000518605"/>
    </source>
</evidence>
<dbReference type="PANTHER" id="PTHR34978">
    <property type="entry name" value="POSSIBLE SENSOR-TRANSDUCER PROTEIN BLAR"/>
    <property type="match status" value="1"/>
</dbReference>
<feature type="transmembrane region" description="Helical" evidence="1">
    <location>
        <begin position="263"/>
        <end position="284"/>
    </location>
</feature>
<keyword evidence="1" id="KW-0472">Membrane</keyword>
<keyword evidence="3" id="KW-0378">Hydrolase</keyword>
<feature type="transmembrane region" description="Helical" evidence="1">
    <location>
        <begin position="54"/>
        <end position="80"/>
    </location>
</feature>
<evidence type="ECO:0000259" key="2">
    <source>
        <dbReference type="Pfam" id="PF05569"/>
    </source>
</evidence>
<evidence type="ECO:0000256" key="1">
    <source>
        <dbReference type="SAM" id="Phobius"/>
    </source>
</evidence>
<keyword evidence="1" id="KW-1133">Transmembrane helix</keyword>
<dbReference type="AlphaFoldDB" id="A0A7W5CAW1"/>
<dbReference type="Pfam" id="PF05569">
    <property type="entry name" value="Peptidase_M56"/>
    <property type="match status" value="1"/>
</dbReference>
<dbReference type="CDD" id="cd07326">
    <property type="entry name" value="M56_BlaR1_MecR1_like"/>
    <property type="match status" value="1"/>
</dbReference>
<protein>
    <submittedName>
        <fullName evidence="3">Zn-dependent protease with chaperone function</fullName>
    </submittedName>
</protein>
<sequence>MRWQRKSALIMAVSLCIAIAVWSQMGMYLAHLFFGVDVKVNFFKFCMSLFKENSLYYFLVITFLNALIAYAILIVCLRVTQQYVRSNRFKLRLMSLRDIDWTAHVIQKYQPLNQHIIVIGHEQPMAFTVGFRRPLVVLSSGLIELLDDQELEAVIAHEAFHQSHFDPLKIFMLQLISESLWFLPITKWSYRNYKLISELLADESAIRHTGSELGLGGALLKLIKKGFRDHPTPVLVYFSDGVVNYRLQQLIDPNEEIPVRLNLMTIVISIPVMLLFMGMIVLAVT</sequence>
<evidence type="ECO:0000313" key="3">
    <source>
        <dbReference type="EMBL" id="MBB3153900.1"/>
    </source>
</evidence>
<dbReference type="InterPro" id="IPR008756">
    <property type="entry name" value="Peptidase_M56"/>
</dbReference>
<organism evidence="3 4">
    <name type="scientific">Paenibacillus endophyticus</name>
    <dbReference type="NCBI Taxonomy" id="1294268"/>
    <lineage>
        <taxon>Bacteria</taxon>
        <taxon>Bacillati</taxon>
        <taxon>Bacillota</taxon>
        <taxon>Bacilli</taxon>
        <taxon>Bacillales</taxon>
        <taxon>Paenibacillaceae</taxon>
        <taxon>Paenibacillus</taxon>
    </lineage>
</organism>
<proteinExistence type="predicted"/>
<dbReference type="GO" id="GO:0006508">
    <property type="term" value="P:proteolysis"/>
    <property type="evidence" value="ECO:0007669"/>
    <property type="project" value="UniProtKB-KW"/>
</dbReference>
<dbReference type="PANTHER" id="PTHR34978:SF3">
    <property type="entry name" value="SLR0241 PROTEIN"/>
    <property type="match status" value="1"/>
</dbReference>
<dbReference type="EMBL" id="JACHXW010000012">
    <property type="protein sequence ID" value="MBB3153900.1"/>
    <property type="molecule type" value="Genomic_DNA"/>
</dbReference>
<gene>
    <name evidence="3" type="ORF">FHS16_003975</name>
</gene>
<keyword evidence="1" id="KW-0812">Transmembrane</keyword>
<dbReference type="GO" id="GO:0008233">
    <property type="term" value="F:peptidase activity"/>
    <property type="evidence" value="ECO:0007669"/>
    <property type="project" value="UniProtKB-KW"/>
</dbReference>
<feature type="transmembrane region" description="Helical" evidence="1">
    <location>
        <begin position="12"/>
        <end position="34"/>
    </location>
</feature>
<dbReference type="Gene3D" id="3.30.2010.10">
    <property type="entry name" value="Metalloproteases ('zincins'), catalytic domain"/>
    <property type="match status" value="1"/>
</dbReference>
<feature type="domain" description="Peptidase M56" evidence="2">
    <location>
        <begin position="50"/>
        <end position="225"/>
    </location>
</feature>
<reference evidence="3 4" key="1">
    <citation type="submission" date="2020-08" db="EMBL/GenBank/DDBJ databases">
        <title>Genomic Encyclopedia of Type Strains, Phase III (KMG-III): the genomes of soil and plant-associated and newly described type strains.</title>
        <authorList>
            <person name="Whitman W."/>
        </authorList>
    </citation>
    <scope>NUCLEOTIDE SEQUENCE [LARGE SCALE GENOMIC DNA]</scope>
    <source>
        <strain evidence="3 4">CECT 8234</strain>
    </source>
</reference>
<accession>A0A7W5CAW1</accession>
<dbReference type="InterPro" id="IPR052173">
    <property type="entry name" value="Beta-lactam_resp_regulator"/>
</dbReference>
<comment type="caution">
    <text evidence="3">The sequence shown here is derived from an EMBL/GenBank/DDBJ whole genome shotgun (WGS) entry which is preliminary data.</text>
</comment>
<dbReference type="Proteomes" id="UP000518605">
    <property type="component" value="Unassembled WGS sequence"/>
</dbReference>
<keyword evidence="3" id="KW-0645">Protease</keyword>
<keyword evidence="4" id="KW-1185">Reference proteome</keyword>
<name>A0A7W5CAW1_9BACL</name>
<dbReference type="RefSeq" id="WP_183566329.1">
    <property type="nucleotide sequence ID" value="NZ_CBCSLB010000012.1"/>
</dbReference>